<reference evidence="1 2" key="1">
    <citation type="submission" date="2021-06" db="EMBL/GenBank/DDBJ databases">
        <title>Caerostris extrusa draft genome.</title>
        <authorList>
            <person name="Kono N."/>
            <person name="Arakawa K."/>
        </authorList>
    </citation>
    <scope>NUCLEOTIDE SEQUENCE [LARGE SCALE GENOMIC DNA]</scope>
</reference>
<accession>A0AAV4PCF4</accession>
<evidence type="ECO:0000313" key="2">
    <source>
        <dbReference type="Proteomes" id="UP001054945"/>
    </source>
</evidence>
<sequence length="115" mass="12489">MFASHQAGCCEAQRMRRLNSWSTCSCHTLPRLSAWGQCHVHSAGRGGNSLRVCAGPPWWLSDGSVKRCYRELLVGGGMDGVSTPFPKVLCDVFGNGLSSGRFKSEFMLHGMVVLA</sequence>
<dbReference type="EMBL" id="BPLR01004415">
    <property type="protein sequence ID" value="GIX94719.1"/>
    <property type="molecule type" value="Genomic_DNA"/>
</dbReference>
<organism evidence="1 2">
    <name type="scientific">Caerostris extrusa</name>
    <name type="common">Bark spider</name>
    <name type="synonym">Caerostris bankana</name>
    <dbReference type="NCBI Taxonomy" id="172846"/>
    <lineage>
        <taxon>Eukaryota</taxon>
        <taxon>Metazoa</taxon>
        <taxon>Ecdysozoa</taxon>
        <taxon>Arthropoda</taxon>
        <taxon>Chelicerata</taxon>
        <taxon>Arachnida</taxon>
        <taxon>Araneae</taxon>
        <taxon>Araneomorphae</taxon>
        <taxon>Entelegynae</taxon>
        <taxon>Araneoidea</taxon>
        <taxon>Araneidae</taxon>
        <taxon>Caerostris</taxon>
    </lineage>
</organism>
<name>A0AAV4PCF4_CAEEX</name>
<dbReference type="AlphaFoldDB" id="A0AAV4PCF4"/>
<proteinExistence type="predicted"/>
<keyword evidence="2" id="KW-1185">Reference proteome</keyword>
<comment type="caution">
    <text evidence="1">The sequence shown here is derived from an EMBL/GenBank/DDBJ whole genome shotgun (WGS) entry which is preliminary data.</text>
</comment>
<protein>
    <submittedName>
        <fullName evidence="1">Uncharacterized protein</fullName>
    </submittedName>
</protein>
<evidence type="ECO:0000313" key="1">
    <source>
        <dbReference type="EMBL" id="GIX94719.1"/>
    </source>
</evidence>
<dbReference type="Proteomes" id="UP001054945">
    <property type="component" value="Unassembled WGS sequence"/>
</dbReference>
<gene>
    <name evidence="1" type="ORF">CEXT_526171</name>
</gene>